<organism evidence="2 3">
    <name type="scientific">Verticillium longisporum</name>
    <name type="common">Verticillium dahliae var. longisporum</name>
    <dbReference type="NCBI Taxonomy" id="100787"/>
    <lineage>
        <taxon>Eukaryota</taxon>
        <taxon>Fungi</taxon>
        <taxon>Dikarya</taxon>
        <taxon>Ascomycota</taxon>
        <taxon>Pezizomycotina</taxon>
        <taxon>Sordariomycetes</taxon>
        <taxon>Hypocreomycetidae</taxon>
        <taxon>Glomerellales</taxon>
        <taxon>Plectosphaerellaceae</taxon>
        <taxon>Verticillium</taxon>
    </lineage>
</organism>
<evidence type="ECO:0000313" key="3">
    <source>
        <dbReference type="Proteomes" id="UP000689129"/>
    </source>
</evidence>
<dbReference type="EMBL" id="JAEMWZ010000275">
    <property type="protein sequence ID" value="KAG7128160.1"/>
    <property type="molecule type" value="Genomic_DNA"/>
</dbReference>
<protein>
    <submittedName>
        <fullName evidence="2">Uncharacterized protein</fullName>
    </submittedName>
</protein>
<accession>A0A8I3AM86</accession>
<feature type="region of interest" description="Disordered" evidence="1">
    <location>
        <begin position="287"/>
        <end position="314"/>
    </location>
</feature>
<evidence type="ECO:0000256" key="1">
    <source>
        <dbReference type="SAM" id="MobiDB-lite"/>
    </source>
</evidence>
<sequence>MRKKDTLCYLHASKKTQETSQSDPRLFTNLHSGAPSLSYPSRRTHLLECTSTMGGSAFASGENPLFTPRMPPHVYKLVKSRCKSALRDLYIYVASPIDGPAKRDYGDVDVLVTCARDEFTGRSGEEAFPETVVKAIQDALGADHVLAERGGSHFAVPWPKDLPADSYAAEHPKRYIQVDVTISPSITSLQWTLFKHAHGDIWSILGSVIRPYGLTVDEQRMFIRIPEIEQTNKNKAKIELTDDPCEILEFLGLPIAGFWETQFPSLNDMYEYVAQCRMFWVHPGKQEANDHGETHDPAQDKAKLKSNDRKRMSSRPNFSKWIDEFVPRCRQEGRYTTQRTSREKIKQEAFDRFHVEAEYNRRLDEYMREKQTDTVWKDIKGAFPAADPTDKYACQYRGCTIKALKKVIIEGDTSFGVLPDEDSPMRDKNGFFIFENVYDFISRKGEDVGRAAMARHHQAYEELLETKGLKRKQEAGSEVA</sequence>
<name>A0A8I3AM86_VERLO</name>
<evidence type="ECO:0000313" key="2">
    <source>
        <dbReference type="EMBL" id="KAG7128160.1"/>
    </source>
</evidence>
<dbReference type="Proteomes" id="UP000689129">
    <property type="component" value="Unassembled WGS sequence"/>
</dbReference>
<dbReference type="AlphaFoldDB" id="A0A8I3AM86"/>
<dbReference type="OrthoDB" id="4708870at2759"/>
<reference evidence="2" key="1">
    <citation type="journal article" date="2021" name="Mol. Plant Pathol.">
        <title>A 20-kb lineage-specific genomic region tames virulence in pathogenic amphidiploid Verticillium longisporum.</title>
        <authorList>
            <person name="Harting R."/>
            <person name="Starke J."/>
            <person name="Kusch H."/>
            <person name="Poggeler S."/>
            <person name="Maurus I."/>
            <person name="Schluter R."/>
            <person name="Landesfeind M."/>
            <person name="Bulla I."/>
            <person name="Nowrousian M."/>
            <person name="de Jonge R."/>
            <person name="Stahlhut G."/>
            <person name="Hoff K.J."/>
            <person name="Asshauer K.P."/>
            <person name="Thurmer A."/>
            <person name="Stanke M."/>
            <person name="Daniel R."/>
            <person name="Morgenstern B."/>
            <person name="Thomma B.P.H.J."/>
            <person name="Kronstad J.W."/>
            <person name="Braus-Stromeyer S.A."/>
            <person name="Braus G.H."/>
        </authorList>
    </citation>
    <scope>NUCLEOTIDE SEQUENCE</scope>
    <source>
        <strain evidence="2">Vl32</strain>
    </source>
</reference>
<comment type="caution">
    <text evidence="2">The sequence shown here is derived from an EMBL/GenBank/DDBJ whole genome shotgun (WGS) entry which is preliminary data.</text>
</comment>
<proteinExistence type="predicted"/>
<gene>
    <name evidence="2" type="ORF">HYQ45_012100</name>
</gene>
<feature type="compositionally biased region" description="Basic and acidic residues" evidence="1">
    <location>
        <begin position="287"/>
        <end position="311"/>
    </location>
</feature>